<protein>
    <recommendedName>
        <fullName evidence="5">Mitochondria-eating protein</fullName>
    </recommendedName>
    <alternativeName>
        <fullName evidence="12">Spermatogenesis-associated protein 18</fullName>
    </alternativeName>
</protein>
<evidence type="ECO:0000256" key="8">
    <source>
        <dbReference type="ARBA" id="ARBA00023054"/>
    </source>
</evidence>
<dbReference type="AlphaFoldDB" id="A0AAD9NFB4"/>
<evidence type="ECO:0000256" key="14">
    <source>
        <dbReference type="SAM" id="MobiDB-lite"/>
    </source>
</evidence>
<feature type="region of interest" description="Disordered" evidence="14">
    <location>
        <begin position="186"/>
        <end position="224"/>
    </location>
</feature>
<keyword evidence="10" id="KW-0496">Mitochondrion</keyword>
<keyword evidence="8 13" id="KW-0175">Coiled coil</keyword>
<feature type="coiled-coil region" evidence="13">
    <location>
        <begin position="301"/>
        <end position="328"/>
    </location>
</feature>
<evidence type="ECO:0000256" key="7">
    <source>
        <dbReference type="ARBA" id="ARBA00022787"/>
    </source>
</evidence>
<comment type="subcellular location">
    <subcellularLocation>
        <location evidence="3">Cytoplasm</location>
    </subcellularLocation>
    <subcellularLocation>
        <location evidence="2">Mitochondrion matrix</location>
    </subcellularLocation>
    <subcellularLocation>
        <location evidence="1">Mitochondrion outer membrane</location>
    </subcellularLocation>
</comment>
<gene>
    <name evidence="16" type="ORF">LSH36_55g09060</name>
</gene>
<evidence type="ECO:0000259" key="15">
    <source>
        <dbReference type="Pfam" id="PF16026"/>
    </source>
</evidence>
<keyword evidence="9" id="KW-0446">Lipid-binding</keyword>
<feature type="domain" description="Mitochondria-eating protein C-terminal" evidence="15">
    <location>
        <begin position="462"/>
        <end position="586"/>
    </location>
</feature>
<dbReference type="Proteomes" id="UP001208570">
    <property type="component" value="Unassembled WGS sequence"/>
</dbReference>
<proteinExistence type="inferred from homology"/>
<evidence type="ECO:0000256" key="10">
    <source>
        <dbReference type="ARBA" id="ARBA00023128"/>
    </source>
</evidence>
<dbReference type="GO" id="GO:0035694">
    <property type="term" value="P:mitochondrial protein catabolic process"/>
    <property type="evidence" value="ECO:0007669"/>
    <property type="project" value="InterPro"/>
</dbReference>
<feature type="coiled-coil region" evidence="13">
    <location>
        <begin position="132"/>
        <end position="163"/>
    </location>
</feature>
<dbReference type="InterPro" id="IPR026169">
    <property type="entry name" value="MIEAP"/>
</dbReference>
<comment type="caution">
    <text evidence="16">The sequence shown here is derived from an EMBL/GenBank/DDBJ whole genome shotgun (WGS) entry which is preliminary data.</text>
</comment>
<keyword evidence="17" id="KW-1185">Reference proteome</keyword>
<evidence type="ECO:0000256" key="6">
    <source>
        <dbReference type="ARBA" id="ARBA00022490"/>
    </source>
</evidence>
<keyword evidence="6" id="KW-0963">Cytoplasm</keyword>
<reference evidence="16" key="1">
    <citation type="journal article" date="2023" name="Mol. Biol. Evol.">
        <title>Third-Generation Sequencing Reveals the Adaptive Role of the Epigenome in Three Deep-Sea Polychaetes.</title>
        <authorList>
            <person name="Perez M."/>
            <person name="Aroh O."/>
            <person name="Sun Y."/>
            <person name="Lan Y."/>
            <person name="Juniper S.K."/>
            <person name="Young C.R."/>
            <person name="Angers B."/>
            <person name="Qian P.Y."/>
        </authorList>
    </citation>
    <scope>NUCLEOTIDE SEQUENCE</scope>
    <source>
        <strain evidence="16">P08H-3</strain>
    </source>
</reference>
<dbReference type="GO" id="GO:0005741">
    <property type="term" value="C:mitochondrial outer membrane"/>
    <property type="evidence" value="ECO:0007669"/>
    <property type="project" value="UniProtKB-SubCell"/>
</dbReference>
<evidence type="ECO:0000256" key="3">
    <source>
        <dbReference type="ARBA" id="ARBA00004496"/>
    </source>
</evidence>
<dbReference type="PANTHER" id="PTHR21771:SF0">
    <property type="entry name" value="MITOCHONDRIA-EATING PROTEIN"/>
    <property type="match status" value="1"/>
</dbReference>
<evidence type="ECO:0000256" key="4">
    <source>
        <dbReference type="ARBA" id="ARBA00008233"/>
    </source>
</evidence>
<evidence type="ECO:0000256" key="2">
    <source>
        <dbReference type="ARBA" id="ARBA00004305"/>
    </source>
</evidence>
<evidence type="ECO:0000256" key="12">
    <source>
        <dbReference type="ARBA" id="ARBA00032687"/>
    </source>
</evidence>
<dbReference type="GO" id="GO:0008289">
    <property type="term" value="F:lipid binding"/>
    <property type="evidence" value="ECO:0007669"/>
    <property type="project" value="UniProtKB-KW"/>
</dbReference>
<evidence type="ECO:0000256" key="9">
    <source>
        <dbReference type="ARBA" id="ARBA00023121"/>
    </source>
</evidence>
<feature type="compositionally biased region" description="Polar residues" evidence="14">
    <location>
        <begin position="205"/>
        <end position="216"/>
    </location>
</feature>
<sequence length="590" mass="67295">MDHPDSGMVIADPRALDVVNLSSNFSLRLRNSGLIDGKHVAGKSLVPSGAFSSNQDIYENGQEDTARHLPRGFPDTPSLEEMDIYWNTVKQITSIWPEYGNIRDIDVRSLKSPVRQTLQQILKRLFEQHDLIRSLSSQQHDLKQRLEVLKGEHQANLQQLSRKDRDIRALREDVFILREELIKHGKDPNLPTQLSGGERRDIPDNSGSDVSQTSMSEHTRRFASDSDWSSVVADDFRNDGERFHRREKTGIFKATPLLVAEGSTTDSKKAIMRTHSLRPVDEGYGYRRDPLLNGPQLKSKLRRMECALEEERKKTEILREKLNSVISETSAPSSVSKLGRNKVITHDEYVQRYSTLEVAALNKVAQCLSKQLSHTSNQRQRQFSCAVVQKSYDVALKRVRQFKDAIKTLISNPANPTVHMEPESHRPRGALAGQISLFEHFKPGYGINDLSSLAKKTQVARDIPEALTEEIYDFLESMADFTNISELIESVVDSLRQEYGDCTTAALLNKSEFSDFLYDCCRFAWQVCVIRQPFYVCSDEHWRYDERYHAATDSQSIPTNARIDYYIFPILLSKERSGQVLYKGRVAIKA</sequence>
<keyword evidence="7" id="KW-1000">Mitochondrion outer membrane</keyword>
<evidence type="ECO:0000256" key="5">
    <source>
        <dbReference type="ARBA" id="ARBA00019863"/>
    </source>
</evidence>
<dbReference type="PANTHER" id="PTHR21771">
    <property type="entry name" value="MITOCHONDRIA-EATING PROTEIN-RELATED"/>
    <property type="match status" value="1"/>
</dbReference>
<accession>A0AAD9NFB4</accession>
<evidence type="ECO:0000256" key="11">
    <source>
        <dbReference type="ARBA" id="ARBA00023136"/>
    </source>
</evidence>
<name>A0AAD9NFB4_9ANNE</name>
<dbReference type="InterPro" id="IPR031981">
    <property type="entry name" value="MIEAP_C"/>
</dbReference>
<dbReference type="GO" id="GO:0035695">
    <property type="term" value="P:mitophagy by internal vacuole formation"/>
    <property type="evidence" value="ECO:0007669"/>
    <property type="project" value="TreeGrafter"/>
</dbReference>
<dbReference type="GO" id="GO:0005759">
    <property type="term" value="C:mitochondrial matrix"/>
    <property type="evidence" value="ECO:0007669"/>
    <property type="project" value="UniProtKB-SubCell"/>
</dbReference>
<evidence type="ECO:0000313" key="16">
    <source>
        <dbReference type="EMBL" id="KAK2165099.1"/>
    </source>
</evidence>
<evidence type="ECO:0000256" key="13">
    <source>
        <dbReference type="SAM" id="Coils"/>
    </source>
</evidence>
<dbReference type="EMBL" id="JAODUP010000055">
    <property type="protein sequence ID" value="KAK2165099.1"/>
    <property type="molecule type" value="Genomic_DNA"/>
</dbReference>
<organism evidence="16 17">
    <name type="scientific">Paralvinella palmiformis</name>
    <dbReference type="NCBI Taxonomy" id="53620"/>
    <lineage>
        <taxon>Eukaryota</taxon>
        <taxon>Metazoa</taxon>
        <taxon>Spiralia</taxon>
        <taxon>Lophotrochozoa</taxon>
        <taxon>Annelida</taxon>
        <taxon>Polychaeta</taxon>
        <taxon>Sedentaria</taxon>
        <taxon>Canalipalpata</taxon>
        <taxon>Terebellida</taxon>
        <taxon>Terebelliformia</taxon>
        <taxon>Alvinellidae</taxon>
        <taxon>Paralvinella</taxon>
    </lineage>
</organism>
<keyword evidence="11" id="KW-0472">Membrane</keyword>
<evidence type="ECO:0000256" key="1">
    <source>
        <dbReference type="ARBA" id="ARBA00004294"/>
    </source>
</evidence>
<comment type="similarity">
    <text evidence="4">Belongs to the MIEAP family.</text>
</comment>
<evidence type="ECO:0000313" key="17">
    <source>
        <dbReference type="Proteomes" id="UP001208570"/>
    </source>
</evidence>
<dbReference type="Pfam" id="PF16026">
    <property type="entry name" value="MIEAP"/>
    <property type="match status" value="1"/>
</dbReference>